<dbReference type="Proteomes" id="UP001521209">
    <property type="component" value="Unassembled WGS sequence"/>
</dbReference>
<dbReference type="SUPFAM" id="SSF64518">
    <property type="entry name" value="Phase 1 flagellin"/>
    <property type="match status" value="1"/>
</dbReference>
<keyword evidence="2" id="KW-1185">Reference proteome</keyword>
<sequence>MQQTALSSISKIGSNFMGQLLSIGALTPQAMDTLAASAKQALVQVANLLNTKDGSIYIFGGQNSDSPPVPNPNGIASSRFFTSIQNAVASLASNGATATEAATLVVASSNSPGITPFAVGLGANPALSQVAAGDDAMVAVGIAANANGFVTSAGADTTGSYMRDIMRGLATIGSLTSGQVGNANFQGFAQATATSMGNAVTALSEDAGVLGNTQAALATQAVNLQQTATALTNQLAGADQVNMTSTLADLSSTQTQLQASYQLIAAMKTMSLAQYI</sequence>
<reference evidence="1 2" key="1">
    <citation type="submission" date="2022-01" db="EMBL/GenBank/DDBJ databases">
        <authorList>
            <person name="Won M."/>
            <person name="Kim S.-J."/>
            <person name="Kwon S.-W."/>
        </authorList>
    </citation>
    <scope>NUCLEOTIDE SEQUENCE [LARGE SCALE GENOMIC DNA]</scope>
    <source>
        <strain evidence="1 2">KCTC 23505</strain>
    </source>
</reference>
<accession>A0ABS9DWK5</accession>
<evidence type="ECO:0000313" key="1">
    <source>
        <dbReference type="EMBL" id="MCF3946518.1"/>
    </source>
</evidence>
<comment type="caution">
    <text evidence="1">The sequence shown here is derived from an EMBL/GenBank/DDBJ whole genome shotgun (WGS) entry which is preliminary data.</text>
</comment>
<proteinExistence type="predicted"/>
<protein>
    <recommendedName>
        <fullName evidence="3">Flagellin C-terminal domain-containing protein</fullName>
    </recommendedName>
</protein>
<dbReference type="Gene3D" id="1.20.1330.10">
    <property type="entry name" value="f41 fragment of flagellin, N-terminal domain"/>
    <property type="match status" value="1"/>
</dbReference>
<evidence type="ECO:0008006" key="3">
    <source>
        <dbReference type="Google" id="ProtNLM"/>
    </source>
</evidence>
<name>A0ABS9DWK5_9PROT</name>
<dbReference type="EMBL" id="JAKGBZ010000011">
    <property type="protein sequence ID" value="MCF3946518.1"/>
    <property type="molecule type" value="Genomic_DNA"/>
</dbReference>
<organism evidence="1 2">
    <name type="scientific">Acidiphilium iwatense</name>
    <dbReference type="NCBI Taxonomy" id="768198"/>
    <lineage>
        <taxon>Bacteria</taxon>
        <taxon>Pseudomonadati</taxon>
        <taxon>Pseudomonadota</taxon>
        <taxon>Alphaproteobacteria</taxon>
        <taxon>Acetobacterales</taxon>
        <taxon>Acidocellaceae</taxon>
        <taxon>Acidiphilium</taxon>
    </lineage>
</organism>
<evidence type="ECO:0000313" key="2">
    <source>
        <dbReference type="Proteomes" id="UP001521209"/>
    </source>
</evidence>
<gene>
    <name evidence="1" type="ORF">L2A60_07460</name>
</gene>